<sequence>MEKIHDDEDQGDKKEGHTKHPKMDSRRRENFEHAGELIQWLAFGLWRIWKCRNEAIFEGKSIDPQDVALWSKKVPEFGEMQALKKLQQCDMGHGQ</sequence>
<protein>
    <submittedName>
        <fullName evidence="2">Uncharacterized protein</fullName>
    </submittedName>
</protein>
<dbReference type="EMBL" id="CAEKDK010000001">
    <property type="protein sequence ID" value="CAB4262837.1"/>
    <property type="molecule type" value="Genomic_DNA"/>
</dbReference>
<proteinExistence type="predicted"/>
<feature type="region of interest" description="Disordered" evidence="1">
    <location>
        <begin position="1"/>
        <end position="28"/>
    </location>
</feature>
<evidence type="ECO:0000313" key="3">
    <source>
        <dbReference type="Proteomes" id="UP000507222"/>
    </source>
</evidence>
<evidence type="ECO:0000313" key="2">
    <source>
        <dbReference type="EMBL" id="CAB4262837.1"/>
    </source>
</evidence>
<accession>A0A6J5THZ4</accession>
<dbReference type="Proteomes" id="UP000507222">
    <property type="component" value="Unassembled WGS sequence"/>
</dbReference>
<organism evidence="2 3">
    <name type="scientific">Prunus armeniaca</name>
    <name type="common">Apricot</name>
    <name type="synonym">Armeniaca vulgaris</name>
    <dbReference type="NCBI Taxonomy" id="36596"/>
    <lineage>
        <taxon>Eukaryota</taxon>
        <taxon>Viridiplantae</taxon>
        <taxon>Streptophyta</taxon>
        <taxon>Embryophyta</taxon>
        <taxon>Tracheophyta</taxon>
        <taxon>Spermatophyta</taxon>
        <taxon>Magnoliopsida</taxon>
        <taxon>eudicotyledons</taxon>
        <taxon>Gunneridae</taxon>
        <taxon>Pentapetalae</taxon>
        <taxon>rosids</taxon>
        <taxon>fabids</taxon>
        <taxon>Rosales</taxon>
        <taxon>Rosaceae</taxon>
        <taxon>Amygdaloideae</taxon>
        <taxon>Amygdaleae</taxon>
        <taxon>Prunus</taxon>
    </lineage>
</organism>
<reference evidence="2 3" key="1">
    <citation type="submission" date="2020-05" db="EMBL/GenBank/DDBJ databases">
        <authorList>
            <person name="Campoy J."/>
            <person name="Schneeberger K."/>
            <person name="Spophaly S."/>
        </authorList>
    </citation>
    <scope>NUCLEOTIDE SEQUENCE [LARGE SCALE GENOMIC DNA]</scope>
    <source>
        <strain evidence="2">PruArmRojPasFocal</strain>
    </source>
</reference>
<evidence type="ECO:0000256" key="1">
    <source>
        <dbReference type="SAM" id="MobiDB-lite"/>
    </source>
</evidence>
<dbReference type="AlphaFoldDB" id="A0A6J5THZ4"/>
<feature type="compositionally biased region" description="Basic and acidic residues" evidence="1">
    <location>
        <begin position="1"/>
        <end position="15"/>
    </location>
</feature>
<gene>
    <name evidence="2" type="ORF">CURHAP_LOCUS2253</name>
</gene>
<name>A0A6J5THZ4_PRUAR</name>